<evidence type="ECO:0000256" key="2">
    <source>
        <dbReference type="ARBA" id="ARBA00002788"/>
    </source>
</evidence>
<evidence type="ECO:0000313" key="7">
    <source>
        <dbReference type="EMBL" id="TDC17293.1"/>
    </source>
</evidence>
<evidence type="ECO:0000256" key="3">
    <source>
        <dbReference type="ARBA" id="ARBA00012095"/>
    </source>
</evidence>
<dbReference type="PROSITE" id="PS51096">
    <property type="entry name" value="PTS_EIIA_TYPE_4"/>
    <property type="match status" value="1"/>
</dbReference>
<comment type="caution">
    <text evidence="7">The sequence shown here is derived from an EMBL/GenBank/DDBJ whole genome shotgun (WGS) entry which is preliminary data.</text>
</comment>
<gene>
    <name evidence="7" type="ORF">E1284_09605</name>
</gene>
<evidence type="ECO:0000259" key="6">
    <source>
        <dbReference type="PROSITE" id="PS51096"/>
    </source>
</evidence>
<accession>A0A4R4P8Q4</accession>
<reference evidence="7 8" key="1">
    <citation type="submission" date="2019-03" db="EMBL/GenBank/DDBJ databases">
        <title>Draft genome sequences of novel Actinobacteria.</title>
        <authorList>
            <person name="Sahin N."/>
            <person name="Ay H."/>
            <person name="Saygin H."/>
        </authorList>
    </citation>
    <scope>NUCLEOTIDE SEQUENCE [LARGE SCALE GENOMIC DNA]</scope>
    <source>
        <strain evidence="7 8">DSM 45347</strain>
    </source>
</reference>
<dbReference type="AlphaFoldDB" id="A0A4R4P8Q4"/>
<dbReference type="InterPro" id="IPR004701">
    <property type="entry name" value="PTS_EIIA_man-typ"/>
</dbReference>
<evidence type="ECO:0000256" key="1">
    <source>
        <dbReference type="ARBA" id="ARBA00001113"/>
    </source>
</evidence>
<dbReference type="PANTHER" id="PTHR38594:SF1">
    <property type="entry name" value="PEP-DEPENDENT DIHYDROXYACETONE KINASE, PHOSPHORYL DONOR SUBUNIT DHAM"/>
    <property type="match status" value="1"/>
</dbReference>
<dbReference type="OrthoDB" id="350754at2"/>
<dbReference type="EMBL" id="SMJW01000035">
    <property type="protein sequence ID" value="TDC17293.1"/>
    <property type="molecule type" value="Genomic_DNA"/>
</dbReference>
<proteinExistence type="predicted"/>
<comment type="subunit">
    <text evidence="5">Homodimer. The dihydroxyacetone kinase complex is composed of a homodimer of DhaM, a homodimer of DhaK and the subunit DhaL.</text>
</comment>
<evidence type="ECO:0000256" key="4">
    <source>
        <dbReference type="ARBA" id="ARBA00022679"/>
    </source>
</evidence>
<dbReference type="GO" id="GO:0016020">
    <property type="term" value="C:membrane"/>
    <property type="evidence" value="ECO:0007669"/>
    <property type="project" value="InterPro"/>
</dbReference>
<organism evidence="7 8">
    <name type="scientific">Actinomadura bangladeshensis</name>
    <dbReference type="NCBI Taxonomy" id="453573"/>
    <lineage>
        <taxon>Bacteria</taxon>
        <taxon>Bacillati</taxon>
        <taxon>Actinomycetota</taxon>
        <taxon>Actinomycetes</taxon>
        <taxon>Streptosporangiales</taxon>
        <taxon>Thermomonosporaceae</taxon>
        <taxon>Actinomadura</taxon>
    </lineage>
</organism>
<keyword evidence="4" id="KW-0808">Transferase</keyword>
<comment type="function">
    <text evidence="2">Component of the dihydroxyacetone kinase complex, which is responsible for the phosphoenolpyruvate (PEP)-dependent phosphorylation of dihydroxyacetone. DhaM serves as the phosphoryl donor. Is phosphorylated by phosphoenolpyruvate in an EI- and HPr-dependent reaction, and a phosphorelay system on histidine residues finally leads to phosphoryl transfer to DhaL and dihydroxyacetone.</text>
</comment>
<dbReference type="PANTHER" id="PTHR38594">
    <property type="entry name" value="PEP-DEPENDENT DIHYDROXYACETONE KINASE, PHOSPHORYL DONOR SUBUNIT DHAM"/>
    <property type="match status" value="1"/>
</dbReference>
<dbReference type="InterPro" id="IPR036662">
    <property type="entry name" value="PTS_EIIA_man-typ_sf"/>
</dbReference>
<dbReference type="Gene3D" id="3.40.50.510">
    <property type="entry name" value="Phosphotransferase system, mannose-type IIA component"/>
    <property type="match status" value="1"/>
</dbReference>
<comment type="catalytic activity">
    <reaction evidence="1">
        <text>dihydroxyacetone + phosphoenolpyruvate = dihydroxyacetone phosphate + pyruvate</text>
        <dbReference type="Rhea" id="RHEA:18381"/>
        <dbReference type="ChEBI" id="CHEBI:15361"/>
        <dbReference type="ChEBI" id="CHEBI:16016"/>
        <dbReference type="ChEBI" id="CHEBI:57642"/>
        <dbReference type="ChEBI" id="CHEBI:58702"/>
        <dbReference type="EC" id="2.7.1.121"/>
    </reaction>
</comment>
<dbReference type="GO" id="GO:0009401">
    <property type="term" value="P:phosphoenolpyruvate-dependent sugar phosphotransferase system"/>
    <property type="evidence" value="ECO:0007669"/>
    <property type="project" value="InterPro"/>
</dbReference>
<dbReference type="SUPFAM" id="SSF53062">
    <property type="entry name" value="PTS system fructose IIA component-like"/>
    <property type="match status" value="1"/>
</dbReference>
<dbReference type="EC" id="2.7.1.121" evidence="3"/>
<evidence type="ECO:0000256" key="5">
    <source>
        <dbReference type="ARBA" id="ARBA00046577"/>
    </source>
</evidence>
<dbReference type="Pfam" id="PF03610">
    <property type="entry name" value="EIIA-man"/>
    <property type="match status" value="1"/>
</dbReference>
<keyword evidence="8" id="KW-1185">Reference proteome</keyword>
<dbReference type="GO" id="GO:0019563">
    <property type="term" value="P:glycerol catabolic process"/>
    <property type="evidence" value="ECO:0007669"/>
    <property type="project" value="InterPro"/>
</dbReference>
<dbReference type="GO" id="GO:0047324">
    <property type="term" value="F:phosphoenolpyruvate-glycerone phosphotransferase activity"/>
    <property type="evidence" value="ECO:0007669"/>
    <property type="project" value="UniProtKB-EC"/>
</dbReference>
<name>A0A4R4P8Q4_9ACTN</name>
<evidence type="ECO:0000313" key="8">
    <source>
        <dbReference type="Proteomes" id="UP000295431"/>
    </source>
</evidence>
<protein>
    <recommendedName>
        <fullName evidence="3">phosphoenolpyruvate--glycerone phosphotransferase</fullName>
        <ecNumber evidence="3">2.7.1.121</ecNumber>
    </recommendedName>
</protein>
<dbReference type="InterPro" id="IPR012844">
    <property type="entry name" value="DhaM_N"/>
</dbReference>
<dbReference type="Proteomes" id="UP000295431">
    <property type="component" value="Unassembled WGS sequence"/>
</dbReference>
<sequence>MRRGRADMVGIVIISHSRTLAEGVAEVARAMGVGKAVVEPAGGDAEGRLGTSIDLVEQAVATANEGEGVVLLADLGSSVLTAKMLIEDADGDDVLLADAPLVEGAVAAASMAATGADLAAVHAAAESARDHRKTS</sequence>
<feature type="domain" description="PTS EIIA type-4" evidence="6">
    <location>
        <begin position="8"/>
        <end position="132"/>
    </location>
</feature>
<dbReference type="NCBIfam" id="TIGR02364">
    <property type="entry name" value="dha_pts"/>
    <property type="match status" value="1"/>
</dbReference>
<dbReference type="InterPro" id="IPR039643">
    <property type="entry name" value="DhaM"/>
</dbReference>